<sequence length="238" mass="25136">MNLKKLILSIFILFFGMVLAAPDAALGDNMPAHHLLKYTPGPLPSILRTMVKDPNGLLRVGTDGVLRSFAANASVLDYHHLSSAQTHGLAPDGRGVLSEAAILHSPRGAVKGRASAAGAGRPVGVGVPAAMSTDPAEAAEMVHPEILGECAPPVACWNSRPVEVGAARALISASSLTDCVCPDEQKKRDETKQAVRMFDEIIKRGCVRACTGGPMSTQPGGELNAHVREFWGVFQDRE</sequence>
<organism evidence="2 3">
    <name type="scientific">Fusarium oligoseptatum</name>
    <dbReference type="NCBI Taxonomy" id="2604345"/>
    <lineage>
        <taxon>Eukaryota</taxon>
        <taxon>Fungi</taxon>
        <taxon>Dikarya</taxon>
        <taxon>Ascomycota</taxon>
        <taxon>Pezizomycotina</taxon>
        <taxon>Sordariomycetes</taxon>
        <taxon>Hypocreomycetidae</taxon>
        <taxon>Hypocreales</taxon>
        <taxon>Nectriaceae</taxon>
        <taxon>Fusarium</taxon>
        <taxon>Fusarium solani species complex</taxon>
    </lineage>
</organism>
<reference evidence="2 3" key="1">
    <citation type="submission" date="2017-06" db="EMBL/GenBank/DDBJ databases">
        <title>Comparative genomic analysis of Ambrosia Fusariam Clade fungi.</title>
        <authorList>
            <person name="Stajich J.E."/>
            <person name="Carrillo J."/>
            <person name="Kijimoto T."/>
            <person name="Eskalen A."/>
            <person name="O'Donnell K."/>
            <person name="Kasson M."/>
        </authorList>
    </citation>
    <scope>NUCLEOTIDE SEQUENCE [LARGE SCALE GENOMIC DNA]</scope>
    <source>
        <strain evidence="2 3">NRRL62579</strain>
    </source>
</reference>
<dbReference type="STRING" id="1325735.A0A428T1X2"/>
<keyword evidence="1" id="KW-0732">Signal</keyword>
<dbReference type="Proteomes" id="UP000287144">
    <property type="component" value="Unassembled WGS sequence"/>
</dbReference>
<evidence type="ECO:0000313" key="3">
    <source>
        <dbReference type="Proteomes" id="UP000287144"/>
    </source>
</evidence>
<feature type="signal peptide" evidence="1">
    <location>
        <begin position="1"/>
        <end position="20"/>
    </location>
</feature>
<feature type="chain" id="PRO_5019577830" evidence="1">
    <location>
        <begin position="21"/>
        <end position="238"/>
    </location>
</feature>
<dbReference type="AlphaFoldDB" id="A0A428T1X2"/>
<dbReference type="EMBL" id="NKCK01000145">
    <property type="protein sequence ID" value="RSL95926.1"/>
    <property type="molecule type" value="Genomic_DNA"/>
</dbReference>
<accession>A0A428T1X2</accession>
<protein>
    <submittedName>
        <fullName evidence="2">Uncharacterized protein</fullName>
    </submittedName>
</protein>
<name>A0A428T1X2_9HYPO</name>
<comment type="caution">
    <text evidence="2">The sequence shown here is derived from an EMBL/GenBank/DDBJ whole genome shotgun (WGS) entry which is preliminary data.</text>
</comment>
<evidence type="ECO:0000313" key="2">
    <source>
        <dbReference type="EMBL" id="RSL95926.1"/>
    </source>
</evidence>
<evidence type="ECO:0000256" key="1">
    <source>
        <dbReference type="SAM" id="SignalP"/>
    </source>
</evidence>
<gene>
    <name evidence="2" type="ORF">CEP52_011769</name>
</gene>
<keyword evidence="3" id="KW-1185">Reference proteome</keyword>
<proteinExistence type="predicted"/>